<dbReference type="EMBL" id="BKCP01008516">
    <property type="protein sequence ID" value="GER49419.1"/>
    <property type="molecule type" value="Genomic_DNA"/>
</dbReference>
<accession>A0A5A7QWH1</accession>
<feature type="region of interest" description="Disordered" evidence="1">
    <location>
        <begin position="109"/>
        <end position="147"/>
    </location>
</feature>
<evidence type="ECO:0000313" key="2">
    <source>
        <dbReference type="EMBL" id="GER49419.1"/>
    </source>
</evidence>
<dbReference type="AlphaFoldDB" id="A0A5A7QWH1"/>
<comment type="caution">
    <text evidence="2">The sequence shown here is derived from an EMBL/GenBank/DDBJ whole genome shotgun (WGS) entry which is preliminary data.</text>
</comment>
<reference evidence="3" key="1">
    <citation type="journal article" date="2019" name="Curr. Biol.">
        <title>Genome Sequence of Striga asiatica Provides Insight into the Evolution of Plant Parasitism.</title>
        <authorList>
            <person name="Yoshida S."/>
            <person name="Kim S."/>
            <person name="Wafula E.K."/>
            <person name="Tanskanen J."/>
            <person name="Kim Y.M."/>
            <person name="Honaas L."/>
            <person name="Yang Z."/>
            <person name="Spallek T."/>
            <person name="Conn C.E."/>
            <person name="Ichihashi Y."/>
            <person name="Cheong K."/>
            <person name="Cui S."/>
            <person name="Der J.P."/>
            <person name="Gundlach H."/>
            <person name="Jiao Y."/>
            <person name="Hori C."/>
            <person name="Ishida J.K."/>
            <person name="Kasahara H."/>
            <person name="Kiba T."/>
            <person name="Kim M.S."/>
            <person name="Koo N."/>
            <person name="Laohavisit A."/>
            <person name="Lee Y.H."/>
            <person name="Lumba S."/>
            <person name="McCourt P."/>
            <person name="Mortimer J.C."/>
            <person name="Mutuku J.M."/>
            <person name="Nomura T."/>
            <person name="Sasaki-Sekimoto Y."/>
            <person name="Seto Y."/>
            <person name="Wang Y."/>
            <person name="Wakatake T."/>
            <person name="Sakakibara H."/>
            <person name="Demura T."/>
            <person name="Yamaguchi S."/>
            <person name="Yoneyama K."/>
            <person name="Manabe R.I."/>
            <person name="Nelson D.C."/>
            <person name="Schulman A.H."/>
            <person name="Timko M.P."/>
            <person name="dePamphilis C.W."/>
            <person name="Choi D."/>
            <person name="Shirasu K."/>
        </authorList>
    </citation>
    <scope>NUCLEOTIDE SEQUENCE [LARGE SCALE GENOMIC DNA]</scope>
    <source>
        <strain evidence="3">cv. UVA1</strain>
    </source>
</reference>
<protein>
    <submittedName>
        <fullName evidence="2">Uncharacterized protein</fullName>
    </submittedName>
</protein>
<name>A0A5A7QWH1_STRAF</name>
<evidence type="ECO:0000313" key="3">
    <source>
        <dbReference type="Proteomes" id="UP000325081"/>
    </source>
</evidence>
<organism evidence="2 3">
    <name type="scientific">Striga asiatica</name>
    <name type="common">Asiatic witchweed</name>
    <name type="synonym">Buchnera asiatica</name>
    <dbReference type="NCBI Taxonomy" id="4170"/>
    <lineage>
        <taxon>Eukaryota</taxon>
        <taxon>Viridiplantae</taxon>
        <taxon>Streptophyta</taxon>
        <taxon>Embryophyta</taxon>
        <taxon>Tracheophyta</taxon>
        <taxon>Spermatophyta</taxon>
        <taxon>Magnoliopsida</taxon>
        <taxon>eudicotyledons</taxon>
        <taxon>Gunneridae</taxon>
        <taxon>Pentapetalae</taxon>
        <taxon>asterids</taxon>
        <taxon>lamiids</taxon>
        <taxon>Lamiales</taxon>
        <taxon>Orobanchaceae</taxon>
        <taxon>Buchnereae</taxon>
        <taxon>Striga</taxon>
    </lineage>
</organism>
<dbReference type="Proteomes" id="UP000325081">
    <property type="component" value="Unassembled WGS sequence"/>
</dbReference>
<keyword evidence="3" id="KW-1185">Reference proteome</keyword>
<evidence type="ECO:0000256" key="1">
    <source>
        <dbReference type="SAM" id="MobiDB-lite"/>
    </source>
</evidence>
<sequence>MRNNRTYFFQVVPLIQHTAAVGPLPPSRRVAGVSRIIVSSLSADANSSSSSTTALHSLRPPARRLVFPSASSSGAVAIVTPPSYRRRQPPYSAAPQVIAAAAYEHTFRSRHRRPENLKLRSENSTPLSTRTADHPAQSRRNLRSSSPLTLTAAAHSAVRLEHDADVLKKLKL</sequence>
<gene>
    <name evidence="2" type="ORF">STAS_26663</name>
</gene>
<proteinExistence type="predicted"/>